<reference evidence="1" key="1">
    <citation type="submission" date="2013-07" db="EMBL/GenBank/DDBJ databases">
        <title>The Genome Sequence of Cryptococcus pinus CBS10737.</title>
        <authorList>
            <consortium name="The Broad Institute Genome Sequencing Platform"/>
            <person name="Cuomo C."/>
            <person name="Litvintseva A."/>
            <person name="Chen Y."/>
            <person name="Heitman J."/>
            <person name="Sun S."/>
            <person name="Springer D."/>
            <person name="Dromer F."/>
            <person name="Young S.K."/>
            <person name="Zeng Q."/>
            <person name="Gargeya S."/>
            <person name="Fitzgerald M."/>
            <person name="Abouelleil A."/>
            <person name="Alvarado L."/>
            <person name="Berlin A.M."/>
            <person name="Chapman S.B."/>
            <person name="Dewar J."/>
            <person name="Goldberg J."/>
            <person name="Griggs A."/>
            <person name="Gujja S."/>
            <person name="Hansen M."/>
            <person name="Howarth C."/>
            <person name="Imamovic A."/>
            <person name="Larimer J."/>
            <person name="McCowan C."/>
            <person name="Murphy C."/>
            <person name="Pearson M."/>
            <person name="Priest M."/>
            <person name="Roberts A."/>
            <person name="Saif S."/>
            <person name="Shea T."/>
            <person name="Sykes S."/>
            <person name="Wortman J."/>
            <person name="Nusbaum C."/>
            <person name="Birren B."/>
        </authorList>
    </citation>
    <scope>NUCLEOTIDE SEQUENCE [LARGE SCALE GENOMIC DNA]</scope>
    <source>
        <strain evidence="1">CBS 10737</strain>
    </source>
</reference>
<gene>
    <name evidence="1" type="ORF">I206_01332</name>
    <name evidence="2" type="ORF">I206_103667</name>
</gene>
<dbReference type="GeneID" id="30169701"/>
<dbReference type="EMBL" id="KI894008">
    <property type="protein sequence ID" value="OCF52048.1"/>
    <property type="molecule type" value="Genomic_DNA"/>
</dbReference>
<keyword evidence="3" id="KW-1185">Reference proteome</keyword>
<dbReference type="AlphaFoldDB" id="A0A1B9I8Z1"/>
<reference evidence="1" key="3">
    <citation type="submission" date="2016-07" db="EMBL/GenBank/DDBJ databases">
        <title>Evolution of pathogenesis and genome organization in the Tremellales.</title>
        <authorList>
            <person name="Cuomo C."/>
            <person name="Litvintseva A."/>
            <person name="Heitman J."/>
            <person name="Chen Y."/>
            <person name="Sun S."/>
            <person name="Springer D."/>
            <person name="Dromer F."/>
            <person name="Young S."/>
            <person name="Zeng Q."/>
            <person name="Chapman S."/>
            <person name="Gujja S."/>
            <person name="Saif S."/>
            <person name="Birren B."/>
        </authorList>
    </citation>
    <scope>NUCLEOTIDE SEQUENCE</scope>
    <source>
        <strain evidence="1">CBS 10737</strain>
    </source>
</reference>
<reference evidence="2" key="4">
    <citation type="submission" date="2024-02" db="EMBL/GenBank/DDBJ databases">
        <title>Comparative genomics of Cryptococcus and Kwoniella reveals pathogenesis evolution and contrasting modes of karyotype evolution via chromosome fusion or intercentromeric recombination.</title>
        <authorList>
            <person name="Coelho M.A."/>
            <person name="David-Palma M."/>
            <person name="Shea T."/>
            <person name="Bowers K."/>
            <person name="McGinley-Smith S."/>
            <person name="Mohammad A.W."/>
            <person name="Gnirke A."/>
            <person name="Yurkov A.M."/>
            <person name="Nowrousian M."/>
            <person name="Sun S."/>
            <person name="Cuomo C.A."/>
            <person name="Heitman J."/>
        </authorList>
    </citation>
    <scope>NUCLEOTIDE SEQUENCE</scope>
    <source>
        <strain evidence="2">CBS 10737</strain>
    </source>
</reference>
<dbReference type="EMBL" id="CP144522">
    <property type="protein sequence ID" value="WWC69724.1"/>
    <property type="molecule type" value="Genomic_DNA"/>
</dbReference>
<reference evidence="2" key="2">
    <citation type="submission" date="2013-07" db="EMBL/GenBank/DDBJ databases">
        <authorList>
            <consortium name="The Broad Institute Genome Sequencing Platform"/>
            <person name="Cuomo C."/>
            <person name="Litvintseva A."/>
            <person name="Chen Y."/>
            <person name="Heitman J."/>
            <person name="Sun S."/>
            <person name="Springer D."/>
            <person name="Dromer F."/>
            <person name="Young S.K."/>
            <person name="Zeng Q."/>
            <person name="Gargeya S."/>
            <person name="Fitzgerald M."/>
            <person name="Abouelleil A."/>
            <person name="Alvarado L."/>
            <person name="Berlin A.M."/>
            <person name="Chapman S.B."/>
            <person name="Dewar J."/>
            <person name="Goldberg J."/>
            <person name="Griggs A."/>
            <person name="Gujja S."/>
            <person name="Hansen M."/>
            <person name="Howarth C."/>
            <person name="Imamovic A."/>
            <person name="Larimer J."/>
            <person name="McCowan C."/>
            <person name="Murphy C."/>
            <person name="Pearson M."/>
            <person name="Priest M."/>
            <person name="Roberts A."/>
            <person name="Saif S."/>
            <person name="Shea T."/>
            <person name="Sykes S."/>
            <person name="Wortman J."/>
            <person name="Nusbaum C."/>
            <person name="Birren B."/>
        </authorList>
    </citation>
    <scope>NUCLEOTIDE SEQUENCE</scope>
    <source>
        <strain evidence="2">CBS 10737</strain>
    </source>
</reference>
<dbReference type="Proteomes" id="UP000094020">
    <property type="component" value="Chromosome 4"/>
</dbReference>
<proteinExistence type="predicted"/>
<dbReference type="RefSeq" id="XP_019013267.1">
    <property type="nucleotide sequence ID" value="XM_019153106.1"/>
</dbReference>
<organism evidence="1">
    <name type="scientific">Kwoniella pini CBS 10737</name>
    <dbReference type="NCBI Taxonomy" id="1296096"/>
    <lineage>
        <taxon>Eukaryota</taxon>
        <taxon>Fungi</taxon>
        <taxon>Dikarya</taxon>
        <taxon>Basidiomycota</taxon>
        <taxon>Agaricomycotina</taxon>
        <taxon>Tremellomycetes</taxon>
        <taxon>Tremellales</taxon>
        <taxon>Cryptococcaceae</taxon>
        <taxon>Kwoniella</taxon>
    </lineage>
</organism>
<evidence type="ECO:0000313" key="3">
    <source>
        <dbReference type="Proteomes" id="UP000094020"/>
    </source>
</evidence>
<evidence type="ECO:0000313" key="2">
    <source>
        <dbReference type="EMBL" id="WWC69724.1"/>
    </source>
</evidence>
<sequence length="222" mass="25529">MNHPMQLERFPDDTVQQTVFGVTDDKTRNTEVEYTKFISGHEWDKQTIMNILKLSSVWKGEASISIPDTLGDTVEPMGYTFQGLSIPIIKSESQENNEEFLKVLFFDKSDTPSEHSPSCKVIKCQGWFPNTTSEEEKEGEYIACLSLKGRETVYKCRTSHRNDNSISFVNDDIIKTVLKKEISYGMISKDTGEIDGTSSIFYFRPDLNNRLFVTEKRNYEML</sequence>
<accession>A0A1B9I8Z1</accession>
<protein>
    <submittedName>
        <fullName evidence="1">Uncharacterized protein</fullName>
    </submittedName>
</protein>
<evidence type="ECO:0000313" key="1">
    <source>
        <dbReference type="EMBL" id="OCF52048.1"/>
    </source>
</evidence>
<name>A0A1B9I8Z1_9TREE</name>
<dbReference type="KEGG" id="kpin:30169701"/>